<dbReference type="RefSeq" id="WP_056967938.1">
    <property type="nucleotide sequence ID" value="NZ_AZEQ01000005.1"/>
</dbReference>
<accession>A0A0R1P911</accession>
<dbReference type="EMBL" id="AZEQ01000005">
    <property type="protein sequence ID" value="KRL26421.1"/>
    <property type="molecule type" value="Genomic_DNA"/>
</dbReference>
<sequence>MLTKEELSKITKQAIGTLHYTYIVGKVSSQNSFAIQLYDAISEELVANSFIYEGDKPGRFTIDFVPERSNKTDREVLRDINSQLYDYFDEQLEPKYYIKLLNTEYGYLAKVEGTDTWSVTSLKIAKMSNQKVAFTAGEISEIANSDLCANLNPMDLWHAAEEVEED</sequence>
<name>A0A0R1P911_LIMMU</name>
<comment type="caution">
    <text evidence="1">The sequence shown here is derived from an EMBL/GenBank/DDBJ whole genome shotgun (WGS) entry which is preliminary data.</text>
</comment>
<evidence type="ECO:0000313" key="2">
    <source>
        <dbReference type="Proteomes" id="UP000050901"/>
    </source>
</evidence>
<proteinExistence type="predicted"/>
<evidence type="ECO:0000313" key="1">
    <source>
        <dbReference type="EMBL" id="KRL26421.1"/>
    </source>
</evidence>
<organism evidence="1 2">
    <name type="scientific">Limosilactobacillus mucosae DSM 13345</name>
    <dbReference type="NCBI Taxonomy" id="1423771"/>
    <lineage>
        <taxon>Bacteria</taxon>
        <taxon>Bacillati</taxon>
        <taxon>Bacillota</taxon>
        <taxon>Bacilli</taxon>
        <taxon>Lactobacillales</taxon>
        <taxon>Lactobacillaceae</taxon>
        <taxon>Limosilactobacillus</taxon>
    </lineage>
</organism>
<dbReference type="PATRIC" id="fig|1423771.3.peg.1730"/>
<protein>
    <submittedName>
        <fullName evidence="1">Uncharacterized protein</fullName>
    </submittedName>
</protein>
<reference evidence="1 2" key="1">
    <citation type="journal article" date="2015" name="Genome Announc.">
        <title>Expanding the biotechnology potential of lactobacilli through comparative genomics of 213 strains and associated genera.</title>
        <authorList>
            <person name="Sun Z."/>
            <person name="Harris H.M."/>
            <person name="McCann A."/>
            <person name="Guo C."/>
            <person name="Argimon S."/>
            <person name="Zhang W."/>
            <person name="Yang X."/>
            <person name="Jeffery I.B."/>
            <person name="Cooney J.C."/>
            <person name="Kagawa T.F."/>
            <person name="Liu W."/>
            <person name="Song Y."/>
            <person name="Salvetti E."/>
            <person name="Wrobel A."/>
            <person name="Rasinkangas P."/>
            <person name="Parkhill J."/>
            <person name="Rea M.C."/>
            <person name="O'Sullivan O."/>
            <person name="Ritari J."/>
            <person name="Douillard F.P."/>
            <person name="Paul Ross R."/>
            <person name="Yang R."/>
            <person name="Briner A.E."/>
            <person name="Felis G.E."/>
            <person name="de Vos W.M."/>
            <person name="Barrangou R."/>
            <person name="Klaenhammer T.R."/>
            <person name="Caufield P.W."/>
            <person name="Cui Y."/>
            <person name="Zhang H."/>
            <person name="O'Toole P.W."/>
        </authorList>
    </citation>
    <scope>NUCLEOTIDE SEQUENCE [LARGE SCALE GENOMIC DNA]</scope>
    <source>
        <strain evidence="1 2">DSM 13345</strain>
    </source>
</reference>
<dbReference type="Proteomes" id="UP000050901">
    <property type="component" value="Unassembled WGS sequence"/>
</dbReference>
<dbReference type="AlphaFoldDB" id="A0A0R1P911"/>
<gene>
    <name evidence="1" type="ORF">FC47_GL001688</name>
</gene>